<comment type="caution">
    <text evidence="9">The sequence shown here is derived from an EMBL/GenBank/DDBJ whole genome shotgun (WGS) entry which is preliminary data.</text>
</comment>
<dbReference type="Proteomes" id="UP001240447">
    <property type="component" value="Unassembled WGS sequence"/>
</dbReference>
<dbReference type="InterPro" id="IPR029061">
    <property type="entry name" value="THDP-binding"/>
</dbReference>
<comment type="subunit">
    <text evidence="6">Homodimer.</text>
</comment>
<evidence type="ECO:0000256" key="5">
    <source>
        <dbReference type="ARBA" id="ARBA00023211"/>
    </source>
</evidence>
<keyword evidence="2 6" id="KW-0479">Metal-binding</keyword>
<dbReference type="PANTHER" id="PTHR42916:SF1">
    <property type="entry name" value="PROTEIN PHYLLO, CHLOROPLASTIC"/>
    <property type="match status" value="1"/>
</dbReference>
<evidence type="ECO:0000256" key="2">
    <source>
        <dbReference type="ARBA" id="ARBA00022723"/>
    </source>
</evidence>
<comment type="pathway">
    <text evidence="6">Quinol/quinone metabolism; 1,4-dihydroxy-2-naphthoate biosynthesis; 1,4-dihydroxy-2-naphthoate from chorismate: step 2/7.</text>
</comment>
<comment type="cofactor">
    <cofactor evidence="6">
        <name>Mg(2+)</name>
        <dbReference type="ChEBI" id="CHEBI:18420"/>
    </cofactor>
    <cofactor evidence="6">
        <name>Mn(2+)</name>
        <dbReference type="ChEBI" id="CHEBI:29035"/>
    </cofactor>
</comment>
<proteinExistence type="inferred from homology"/>
<dbReference type="HAMAP" id="MF_01659">
    <property type="entry name" value="MenD"/>
    <property type="match status" value="1"/>
</dbReference>
<keyword evidence="10" id="KW-1185">Reference proteome</keyword>
<keyword evidence="1 6" id="KW-0808">Transferase</keyword>
<reference evidence="9 10" key="1">
    <citation type="submission" date="2023-07" db="EMBL/GenBank/DDBJ databases">
        <title>Sequencing the genomes of 1000 actinobacteria strains.</title>
        <authorList>
            <person name="Klenk H.-P."/>
        </authorList>
    </citation>
    <scope>NUCLEOTIDE SEQUENCE [LARGE SCALE GENOMIC DNA]</scope>
    <source>
        <strain evidence="9 10">GD13</strain>
    </source>
</reference>
<protein>
    <recommendedName>
        <fullName evidence="6">2-succinyl-5-enolpyruvyl-6-hydroxy-3-cyclohexene-1-carboxylate synthase</fullName>
        <shortName evidence="6">SEPHCHC synthase</shortName>
        <ecNumber evidence="6">2.2.1.9</ecNumber>
    </recommendedName>
    <alternativeName>
        <fullName evidence="6">Menaquinone biosynthesis protein MenD</fullName>
    </alternativeName>
</protein>
<dbReference type="CDD" id="cd02009">
    <property type="entry name" value="TPP_SHCHC_synthase"/>
    <property type="match status" value="1"/>
</dbReference>
<comment type="cofactor">
    <cofactor evidence="6">
        <name>thiamine diphosphate</name>
        <dbReference type="ChEBI" id="CHEBI:58937"/>
    </cofactor>
    <text evidence="6">Binds 1 thiamine pyrophosphate per subunit.</text>
</comment>
<evidence type="ECO:0000259" key="8">
    <source>
        <dbReference type="Pfam" id="PF16582"/>
    </source>
</evidence>
<feature type="domain" description="Thiamine pyrophosphate enzyme N-terminal TPP-binding" evidence="7">
    <location>
        <begin position="12"/>
        <end position="130"/>
    </location>
</feature>
<evidence type="ECO:0000313" key="9">
    <source>
        <dbReference type="EMBL" id="MDP9820724.1"/>
    </source>
</evidence>
<gene>
    <name evidence="6" type="primary">menD</name>
    <name evidence="9" type="ORF">J2S59_000533</name>
</gene>
<comment type="function">
    <text evidence="6">Catalyzes the thiamine diphosphate-dependent decarboxylation of 2-oxoglutarate and the subsequent addition of the resulting succinic semialdehyde-thiamine pyrophosphate anion to isochorismate to yield 2-succinyl-5-enolpyruvyl-6-hydroxy-3-cyclohexene-1-carboxylate (SEPHCHC).</text>
</comment>
<dbReference type="Gene3D" id="3.40.50.970">
    <property type="match status" value="2"/>
</dbReference>
<dbReference type="InterPro" id="IPR012001">
    <property type="entry name" value="Thiamin_PyroP_enz_TPP-bd_dom"/>
</dbReference>
<dbReference type="NCBIfam" id="TIGR00173">
    <property type="entry name" value="menD"/>
    <property type="match status" value="1"/>
</dbReference>
<dbReference type="EMBL" id="JAUSQM010000001">
    <property type="protein sequence ID" value="MDP9820724.1"/>
    <property type="molecule type" value="Genomic_DNA"/>
</dbReference>
<dbReference type="SUPFAM" id="SSF52518">
    <property type="entry name" value="Thiamin diphosphate-binding fold (THDP-binding)"/>
    <property type="match status" value="2"/>
</dbReference>
<evidence type="ECO:0000256" key="4">
    <source>
        <dbReference type="ARBA" id="ARBA00023052"/>
    </source>
</evidence>
<accession>A0ABT9NKH6</accession>
<comment type="similarity">
    <text evidence="6">Belongs to the TPP enzyme family. MenD subfamily.</text>
</comment>
<dbReference type="PANTHER" id="PTHR42916">
    <property type="entry name" value="2-SUCCINYL-5-ENOLPYRUVYL-6-HYDROXY-3-CYCLOHEXENE-1-CARBOXYLATE SYNTHASE"/>
    <property type="match status" value="1"/>
</dbReference>
<name>A0ABT9NKH6_9ACTN</name>
<comment type="catalytic activity">
    <reaction evidence="6">
        <text>isochorismate + 2-oxoglutarate + H(+) = 5-enolpyruvoyl-6-hydroxy-2-succinyl-cyclohex-3-ene-1-carboxylate + CO2</text>
        <dbReference type="Rhea" id="RHEA:25593"/>
        <dbReference type="ChEBI" id="CHEBI:15378"/>
        <dbReference type="ChEBI" id="CHEBI:16526"/>
        <dbReference type="ChEBI" id="CHEBI:16810"/>
        <dbReference type="ChEBI" id="CHEBI:29780"/>
        <dbReference type="ChEBI" id="CHEBI:58818"/>
        <dbReference type="EC" id="2.2.1.9"/>
    </reaction>
</comment>
<evidence type="ECO:0000256" key="3">
    <source>
        <dbReference type="ARBA" id="ARBA00022842"/>
    </source>
</evidence>
<dbReference type="Pfam" id="PF02776">
    <property type="entry name" value="TPP_enzyme_N"/>
    <property type="match status" value="1"/>
</dbReference>
<evidence type="ECO:0000313" key="10">
    <source>
        <dbReference type="Proteomes" id="UP001240447"/>
    </source>
</evidence>
<dbReference type="InterPro" id="IPR032264">
    <property type="entry name" value="MenD_middle"/>
</dbReference>
<keyword evidence="3 6" id="KW-0460">Magnesium</keyword>
<dbReference type="Gene3D" id="3.40.50.1220">
    <property type="entry name" value="TPP-binding domain"/>
    <property type="match status" value="1"/>
</dbReference>
<evidence type="ECO:0000259" key="7">
    <source>
        <dbReference type="Pfam" id="PF02776"/>
    </source>
</evidence>
<dbReference type="GO" id="GO:0070204">
    <property type="term" value="F:2-succinyl-5-enolpyruvyl-6-hydroxy-3-cyclohexene-1-carboxylic-acid synthase activity"/>
    <property type="evidence" value="ECO:0007669"/>
    <property type="project" value="UniProtKB-EC"/>
</dbReference>
<dbReference type="EC" id="2.2.1.9" evidence="6"/>
<evidence type="ECO:0000256" key="1">
    <source>
        <dbReference type="ARBA" id="ARBA00022679"/>
    </source>
</evidence>
<dbReference type="Pfam" id="PF16582">
    <property type="entry name" value="TPP_enzyme_M_2"/>
    <property type="match status" value="1"/>
</dbReference>
<keyword evidence="5 6" id="KW-0464">Manganese</keyword>
<keyword evidence="4 6" id="KW-0786">Thiamine pyrophosphate</keyword>
<dbReference type="RefSeq" id="WP_068123292.1">
    <property type="nucleotide sequence ID" value="NZ_CCXJ01000635.1"/>
</dbReference>
<dbReference type="InterPro" id="IPR004433">
    <property type="entry name" value="MenaQ_synth_MenD"/>
</dbReference>
<evidence type="ECO:0000256" key="6">
    <source>
        <dbReference type="HAMAP-Rule" id="MF_01659"/>
    </source>
</evidence>
<organism evidence="9 10">
    <name type="scientific">Nocardioides massiliensis</name>
    <dbReference type="NCBI Taxonomy" id="1325935"/>
    <lineage>
        <taxon>Bacteria</taxon>
        <taxon>Bacillati</taxon>
        <taxon>Actinomycetota</taxon>
        <taxon>Actinomycetes</taxon>
        <taxon>Propionibacteriales</taxon>
        <taxon>Nocardioidaceae</taxon>
        <taxon>Nocardioides</taxon>
    </lineage>
</organism>
<comment type="pathway">
    <text evidence="6">Quinol/quinone metabolism; menaquinone biosynthesis.</text>
</comment>
<dbReference type="CDD" id="cd07037">
    <property type="entry name" value="TPP_PYR_MenD"/>
    <property type="match status" value="1"/>
</dbReference>
<sequence>MTDAPRNASTALARTLVDALVRNGIGDVVLAPGSRSAPLAFAVHDAALAGRLRLHTRIDERTAGFLALGIAKTSRAPVAVVTTSGTATAELHPAVLEADAAGVPLLLLTADRPAAMRGTQANQTTDQVELYGTAARWALDVPPGRPGTYEQTQVDDWRDLVARAVKVASGSDGPPGPVQLNLQLAEPLVPGVDDGWSTPLVPPAPQPVDAGGVGPVGIELLRAGPRTVVVAGDDAGPPARILAEQAGWPLLAEPSSGARTGTHAIRTYRLLLAEPELGGRIERVVVFGHPTLSRPVTRLISREDVEVVAVRNATGYTDPGRQVSRVFDAVTGEPGGDPDWLERWRARDAEVSAALDRLVHEQAGDTLSPHQVAAAVSAAVPAGGLLFVGSSNPVRDLDIMARPAPVGERRLVLANRGLAGIDGVVSSAIGAALGRARTSRALALMGDLTFVHDATALVIGPHEERPDLTIVVVNDDGGSIFSSLEQGGVEYADSFERLFGTPHGTDLGALCAATRTPHWRVESLAELEHALSSPGGGIEVVEVRCSRDGRRALDELIRGLVAGD</sequence>
<keyword evidence="6" id="KW-0474">Menaquinone biosynthesis</keyword>
<feature type="domain" description="Menaquinone biosynthesis protein MenD middle" evidence="8">
    <location>
        <begin position="228"/>
        <end position="388"/>
    </location>
</feature>
<dbReference type="PIRSF" id="PIRSF004983">
    <property type="entry name" value="MenD"/>
    <property type="match status" value="1"/>
</dbReference>